<sequence>MGRLVIWECVQTWYFRLSLFEPTLDAPSAKRANQGAPQVPAASSQVPAGAASLQVPNGVPAAPSFLTNVLVYAATSSAPVDISVPAISPAYAVAFVPAETVVHTVESTEHVSTAFEHVSTAPIVAAPTPSSSRIRRKHIAKKRVTLIVDMADVAMIKFDSDSDSDDDPLPYAPYVGWEMVPFPLGSVHAYHDMAGHTKYFTTLCELLYMVEKTDLQKLLGAVDELYQKEDPDTFALLLWGDLHVLFQSLKDEEAHDFWRNQDSWRIRSWHLYPRAQVHILETVDGRVIYMFVDVSYPLSATTLERMLKHGLEVPKLLVGGDLTMAEQLVGFIKAALLNAKSAI</sequence>
<gene>
    <name evidence="1" type="ORF">Tci_020623</name>
</gene>
<name>A0A6L2KKQ1_TANCI</name>
<organism evidence="1">
    <name type="scientific">Tanacetum cinerariifolium</name>
    <name type="common">Dalmatian daisy</name>
    <name type="synonym">Chrysanthemum cinerariifolium</name>
    <dbReference type="NCBI Taxonomy" id="118510"/>
    <lineage>
        <taxon>Eukaryota</taxon>
        <taxon>Viridiplantae</taxon>
        <taxon>Streptophyta</taxon>
        <taxon>Embryophyta</taxon>
        <taxon>Tracheophyta</taxon>
        <taxon>Spermatophyta</taxon>
        <taxon>Magnoliopsida</taxon>
        <taxon>eudicotyledons</taxon>
        <taxon>Gunneridae</taxon>
        <taxon>Pentapetalae</taxon>
        <taxon>asterids</taxon>
        <taxon>campanulids</taxon>
        <taxon>Asterales</taxon>
        <taxon>Asteraceae</taxon>
        <taxon>Asteroideae</taxon>
        <taxon>Anthemideae</taxon>
        <taxon>Anthemidinae</taxon>
        <taxon>Tanacetum</taxon>
    </lineage>
</organism>
<evidence type="ECO:0000313" key="1">
    <source>
        <dbReference type="EMBL" id="GEU48645.1"/>
    </source>
</evidence>
<dbReference type="AlphaFoldDB" id="A0A6L2KKQ1"/>
<comment type="caution">
    <text evidence="1">The sequence shown here is derived from an EMBL/GenBank/DDBJ whole genome shotgun (WGS) entry which is preliminary data.</text>
</comment>
<reference evidence="1" key="1">
    <citation type="journal article" date="2019" name="Sci. Rep.">
        <title>Draft genome of Tanacetum cinerariifolium, the natural source of mosquito coil.</title>
        <authorList>
            <person name="Yamashiro T."/>
            <person name="Shiraishi A."/>
            <person name="Satake H."/>
            <person name="Nakayama K."/>
        </authorList>
    </citation>
    <scope>NUCLEOTIDE SEQUENCE</scope>
</reference>
<evidence type="ECO:0008006" key="2">
    <source>
        <dbReference type="Google" id="ProtNLM"/>
    </source>
</evidence>
<dbReference type="EMBL" id="BKCJ010002450">
    <property type="protein sequence ID" value="GEU48645.1"/>
    <property type="molecule type" value="Genomic_DNA"/>
</dbReference>
<proteinExistence type="predicted"/>
<protein>
    <recommendedName>
        <fullName evidence="2">Aminoacyl-tRNA synthetase, class 1a, anticodon-binding</fullName>
    </recommendedName>
</protein>
<accession>A0A6L2KKQ1</accession>